<evidence type="ECO:0000256" key="1">
    <source>
        <dbReference type="SAM" id="Phobius"/>
    </source>
</evidence>
<dbReference type="AlphaFoldDB" id="A0A160TVD1"/>
<keyword evidence="1" id="KW-1133">Transmembrane helix</keyword>
<protein>
    <submittedName>
        <fullName evidence="2">Uncharacterized protein</fullName>
    </submittedName>
</protein>
<name>A0A160TVD1_9ZZZZ</name>
<organism evidence="2">
    <name type="scientific">hydrothermal vent metagenome</name>
    <dbReference type="NCBI Taxonomy" id="652676"/>
    <lineage>
        <taxon>unclassified sequences</taxon>
        <taxon>metagenomes</taxon>
        <taxon>ecological metagenomes</taxon>
    </lineage>
</organism>
<evidence type="ECO:0000313" key="2">
    <source>
        <dbReference type="EMBL" id="CUS54853.1"/>
    </source>
</evidence>
<sequence>MYEIRFLVAGIWCLLMFPLWWLGWWLGKMLWERKGGGG</sequence>
<keyword evidence="1" id="KW-0812">Transmembrane</keyword>
<gene>
    <name evidence="2" type="ORF">MGWOODY_XGa1843</name>
</gene>
<dbReference type="EMBL" id="CZRL01000106">
    <property type="protein sequence ID" value="CUS54853.1"/>
    <property type="molecule type" value="Genomic_DNA"/>
</dbReference>
<proteinExistence type="predicted"/>
<keyword evidence="1" id="KW-0472">Membrane</keyword>
<reference evidence="2" key="1">
    <citation type="submission" date="2015-10" db="EMBL/GenBank/DDBJ databases">
        <authorList>
            <person name="Gilbert D.G."/>
        </authorList>
    </citation>
    <scope>NUCLEOTIDE SEQUENCE</scope>
</reference>
<feature type="transmembrane region" description="Helical" evidence="1">
    <location>
        <begin position="6"/>
        <end position="26"/>
    </location>
</feature>
<accession>A0A160TVD1</accession>